<dbReference type="EMBL" id="QZAV01000150">
    <property type="protein sequence ID" value="THX36899.1"/>
    <property type="molecule type" value="Genomic_DNA"/>
</dbReference>
<evidence type="ECO:0000256" key="9">
    <source>
        <dbReference type="SAM" id="SignalP"/>
    </source>
</evidence>
<dbReference type="Pfam" id="PF00135">
    <property type="entry name" value="COesterase"/>
    <property type="match status" value="1"/>
</dbReference>
<reference evidence="11 12" key="1">
    <citation type="submission" date="2018-10" db="EMBL/GenBank/DDBJ databases">
        <title>Fifty Aureobasidium pullulans genomes reveal a recombining polyextremotolerant generalist.</title>
        <authorList>
            <person name="Gostincar C."/>
            <person name="Turk M."/>
            <person name="Zajc J."/>
            <person name="Gunde-Cimerman N."/>
        </authorList>
    </citation>
    <scope>NUCLEOTIDE SEQUENCE [LARGE SCALE GENOMIC DNA]</scope>
    <source>
        <strain evidence="11 12">EXF-9785</strain>
    </source>
</reference>
<evidence type="ECO:0000256" key="5">
    <source>
        <dbReference type="ARBA" id="ARBA00022801"/>
    </source>
</evidence>
<evidence type="ECO:0000256" key="8">
    <source>
        <dbReference type="RuleBase" id="RU361235"/>
    </source>
</evidence>
<feature type="domain" description="Carboxylesterase type B" evidence="10">
    <location>
        <begin position="24"/>
        <end position="528"/>
    </location>
</feature>
<dbReference type="AlphaFoldDB" id="A0A4S9EQX9"/>
<evidence type="ECO:0000256" key="2">
    <source>
        <dbReference type="ARBA" id="ARBA00005964"/>
    </source>
</evidence>
<dbReference type="Proteomes" id="UP000308953">
    <property type="component" value="Unassembled WGS sequence"/>
</dbReference>
<comment type="similarity">
    <text evidence="2 8">Belongs to the type-B carboxylesterase/lipase family.</text>
</comment>
<feature type="chain" id="PRO_5020494342" description="Carboxylic ester hydrolase" evidence="9">
    <location>
        <begin position="16"/>
        <end position="552"/>
    </location>
</feature>
<evidence type="ECO:0000256" key="1">
    <source>
        <dbReference type="ARBA" id="ARBA00004613"/>
    </source>
</evidence>
<sequence>MRLYILGSLVPLACAAIFDRRAANPTVTIPLATVVGSTSNSVDTFLGIPYAQPPVGSLRLRKSLAANKTLGLFRATTTPRSCPQFSLDTSTPFENLLGLIVNLPLFQSLSNSGEDCLTINVQRPSGLAMTAKLPVMVWIYGGAYNSGSTQGQDGADLVRSAVNQSQPMIFVQFNYRLNGFGFLPGQEMLAEGNTNLGLRDQRLALQWVADNIAAFGGDPARVTIWGESAGSTSVFNQLIAYGGDNTYNGKPLFRGAIMDSGSMTPIQDTNSTKPQSIFNQVVKNAGCSGKADTVNCLRDLSYTSFLNAVTSVPGTYGQADESYRPRVDFDTIPFSSETAVQNGKFAKVPFIVGDQEDEGTLQAIFLFNIATPTAIANLLRNNYYTQASTSIVQQVVDSYSVNPADGSPFRTGNDYQLYTQYKLNAAVVGDLNIRLLRRAFLNLVGSTVPTWSYVGTYGYRSSFLGTNHASDLAYAFGTSTGFPRTAIQSYYISFVNTLSPNNGKNSTLVTWNNWVEGKQLLNISSTATSLVNDDFRGSSYSAYVANLASFRI</sequence>
<keyword evidence="5 8" id="KW-0378">Hydrolase</keyword>
<evidence type="ECO:0000259" key="10">
    <source>
        <dbReference type="Pfam" id="PF00135"/>
    </source>
</evidence>
<keyword evidence="4 9" id="KW-0732">Signal</keyword>
<evidence type="ECO:0000256" key="3">
    <source>
        <dbReference type="ARBA" id="ARBA00022525"/>
    </source>
</evidence>
<dbReference type="GO" id="GO:0016787">
    <property type="term" value="F:hydrolase activity"/>
    <property type="evidence" value="ECO:0007669"/>
    <property type="project" value="UniProtKB-KW"/>
</dbReference>
<proteinExistence type="inferred from homology"/>
<comment type="caution">
    <text evidence="11">The sequence shown here is derived from an EMBL/GenBank/DDBJ whole genome shotgun (WGS) entry which is preliminary data.</text>
</comment>
<name>A0A4S9EQX9_AURPU</name>
<dbReference type="InterPro" id="IPR029058">
    <property type="entry name" value="AB_hydrolase_fold"/>
</dbReference>
<evidence type="ECO:0000256" key="6">
    <source>
        <dbReference type="ARBA" id="ARBA00023098"/>
    </source>
</evidence>
<keyword evidence="3" id="KW-0964">Secreted</keyword>
<dbReference type="InterPro" id="IPR002018">
    <property type="entry name" value="CarbesteraseB"/>
</dbReference>
<protein>
    <recommendedName>
        <fullName evidence="8">Carboxylic ester hydrolase</fullName>
        <ecNumber evidence="8">3.1.1.-</ecNumber>
    </recommendedName>
</protein>
<dbReference type="PROSITE" id="PS00122">
    <property type="entry name" value="CARBOXYLESTERASE_B_1"/>
    <property type="match status" value="1"/>
</dbReference>
<dbReference type="SUPFAM" id="SSF53474">
    <property type="entry name" value="alpha/beta-Hydrolases"/>
    <property type="match status" value="1"/>
</dbReference>
<keyword evidence="6" id="KW-0443">Lipid metabolism</keyword>
<dbReference type="GO" id="GO:0006629">
    <property type="term" value="P:lipid metabolic process"/>
    <property type="evidence" value="ECO:0007669"/>
    <property type="project" value="UniProtKB-KW"/>
</dbReference>
<dbReference type="InterPro" id="IPR019826">
    <property type="entry name" value="Carboxylesterase_B_AS"/>
</dbReference>
<dbReference type="PANTHER" id="PTHR11559">
    <property type="entry name" value="CARBOXYLESTERASE"/>
    <property type="match status" value="1"/>
</dbReference>
<dbReference type="InterPro" id="IPR050309">
    <property type="entry name" value="Type-B_Carboxylest/Lipase"/>
</dbReference>
<evidence type="ECO:0000313" key="12">
    <source>
        <dbReference type="Proteomes" id="UP000308953"/>
    </source>
</evidence>
<evidence type="ECO:0000256" key="7">
    <source>
        <dbReference type="ARBA" id="ARBA00023180"/>
    </source>
</evidence>
<evidence type="ECO:0000313" key="11">
    <source>
        <dbReference type="EMBL" id="THX36899.1"/>
    </source>
</evidence>
<feature type="signal peptide" evidence="9">
    <location>
        <begin position="1"/>
        <end position="15"/>
    </location>
</feature>
<evidence type="ECO:0000256" key="4">
    <source>
        <dbReference type="ARBA" id="ARBA00022729"/>
    </source>
</evidence>
<comment type="subcellular location">
    <subcellularLocation>
        <location evidence="1">Secreted</location>
    </subcellularLocation>
</comment>
<organism evidence="11 12">
    <name type="scientific">Aureobasidium pullulans</name>
    <name type="common">Black yeast</name>
    <name type="synonym">Pullularia pullulans</name>
    <dbReference type="NCBI Taxonomy" id="5580"/>
    <lineage>
        <taxon>Eukaryota</taxon>
        <taxon>Fungi</taxon>
        <taxon>Dikarya</taxon>
        <taxon>Ascomycota</taxon>
        <taxon>Pezizomycotina</taxon>
        <taxon>Dothideomycetes</taxon>
        <taxon>Dothideomycetidae</taxon>
        <taxon>Dothideales</taxon>
        <taxon>Saccotheciaceae</taxon>
        <taxon>Aureobasidium</taxon>
    </lineage>
</organism>
<keyword evidence="7" id="KW-0325">Glycoprotein</keyword>
<accession>A0A4S9EQX9</accession>
<dbReference type="GO" id="GO:0005576">
    <property type="term" value="C:extracellular region"/>
    <property type="evidence" value="ECO:0007669"/>
    <property type="project" value="UniProtKB-SubCell"/>
</dbReference>
<dbReference type="EC" id="3.1.1.-" evidence="8"/>
<dbReference type="Gene3D" id="3.40.50.1820">
    <property type="entry name" value="alpha/beta hydrolase"/>
    <property type="match status" value="1"/>
</dbReference>
<gene>
    <name evidence="11" type="ORF">D6D10_06290</name>
</gene>
<dbReference type="FunFam" id="3.40.50.1820:FF:000213">
    <property type="entry name" value="Carboxylic ester hydrolase"/>
    <property type="match status" value="1"/>
</dbReference>